<dbReference type="PANTHER" id="PTHR32089:SF112">
    <property type="entry name" value="LYSOZYME-LIKE PROTEIN-RELATED"/>
    <property type="match status" value="1"/>
</dbReference>
<dbReference type="Gene3D" id="3.90.1520.10">
    <property type="entry name" value="H-NOX domain"/>
    <property type="match status" value="1"/>
</dbReference>
<dbReference type="GO" id="GO:0016020">
    <property type="term" value="C:membrane"/>
    <property type="evidence" value="ECO:0007669"/>
    <property type="project" value="InterPro"/>
</dbReference>
<evidence type="ECO:0000313" key="6">
    <source>
        <dbReference type="EMBL" id="ADL52392.1"/>
    </source>
</evidence>
<dbReference type="InterPro" id="IPR011644">
    <property type="entry name" value="Heme_NO-bd"/>
</dbReference>
<protein>
    <submittedName>
        <fullName evidence="6">Methyl-accepting chemotaxis sensory transducer</fullName>
    </submittedName>
</protein>
<feature type="domain" description="Methyl-accepting transducer" evidence="5">
    <location>
        <begin position="315"/>
        <end position="572"/>
    </location>
</feature>
<dbReference type="InterPro" id="IPR038158">
    <property type="entry name" value="H-NOX_domain_sf"/>
</dbReference>
<name>D9SRG3_CLOC7</name>
<reference evidence="6 7" key="1">
    <citation type="submission" date="2010-08" db="EMBL/GenBank/DDBJ databases">
        <title>Complete sequence of Clostridium cellulovorans 743B.</title>
        <authorList>
            <consortium name="US DOE Joint Genome Institute"/>
            <person name="Lucas S."/>
            <person name="Copeland A."/>
            <person name="Lapidus A."/>
            <person name="Cheng J.-F."/>
            <person name="Bruce D."/>
            <person name="Goodwin L."/>
            <person name="Pitluck S."/>
            <person name="Chertkov O."/>
            <person name="Detter J.C."/>
            <person name="Han C."/>
            <person name="Tapia R."/>
            <person name="Land M."/>
            <person name="Hauser L."/>
            <person name="Chang Y.-J."/>
            <person name="Jeffries C."/>
            <person name="Kyrpides N."/>
            <person name="Ivanova N."/>
            <person name="Mikhailova N."/>
            <person name="Hemme C.L."/>
            <person name="Woyke T."/>
        </authorList>
    </citation>
    <scope>NUCLEOTIDE SEQUENCE [LARGE SCALE GENOMIC DNA]</scope>
    <source>
        <strain evidence="7">ATCC 35296 / DSM 3052 / OCM 3 / 743B</strain>
    </source>
</reference>
<gene>
    <name evidence="6" type="ordered locus">Clocel_2692</name>
</gene>
<feature type="transmembrane region" description="Helical" evidence="4">
    <location>
        <begin position="224"/>
        <end position="246"/>
    </location>
</feature>
<dbReference type="Pfam" id="PF00015">
    <property type="entry name" value="MCPsignal"/>
    <property type="match status" value="1"/>
</dbReference>
<dbReference type="OrthoDB" id="1660488at2"/>
<dbReference type="KEGG" id="ccb:Clocel_2692"/>
<accession>D9SRG3</accession>
<dbReference type="RefSeq" id="WP_010074509.1">
    <property type="nucleotide sequence ID" value="NC_014393.1"/>
</dbReference>
<sequence>MKGTVVSTWVRTLRRFYGDELIDSAMTKAGWENGKIFSPIETVDDNKPKIMIEYIAKEKNIQVKDLWRKIGQDNLYSFAKDYPAFFKHENLYTFLKSLFDVHVTMVKKFSDARPPLLSLEPISEREAIFSYNSKRGMFDYFLGMLDGSCTFFNEQIKIEELERTSTSLKLKLTFENEIYFKKTYRFNKFLSFGFINNISIKLAIATFIISTLSIIPLLSFSLNGILHSLVEGTIIGFLTFIVSTLLMRPKKHLFNAITELNKNSYVENGAIITGDFFEDMYDEIKKYMSLVKADFVGFKGVTDEMGTFINNINDISDKMSNTSKEISGVVEQVANSTLSQAENTENAVSILNGNIESLKTIVDSENKNRDELEVAIEKINTSYLSVEKSSENLSTTLTHFNDVKEKAINLEENARNITNIVSIVSQISGQTNLLALNASIEAARAGESGKGFAVVSEEVRKLAEETKGAVEEINSNLIQFVNDIKELVGNIETQYTSLEKETKNIDVVKDISHEANNSIVVVSQSLIKTVEMLNDESASISQVFESIEALAALAEENSAASEEVSANVASYTNEIQKLVGSIGDFQNITNTFKVDLDKYKI</sequence>
<dbReference type="InterPro" id="IPR024096">
    <property type="entry name" value="NO_sig/Golgi_transp_ligand-bd"/>
</dbReference>
<evidence type="ECO:0000256" key="2">
    <source>
        <dbReference type="PROSITE-ProRule" id="PRU00284"/>
    </source>
</evidence>
<keyword evidence="7" id="KW-1185">Reference proteome</keyword>
<keyword evidence="1 2" id="KW-0807">Transducer</keyword>
<evidence type="ECO:0000256" key="1">
    <source>
        <dbReference type="ARBA" id="ARBA00023224"/>
    </source>
</evidence>
<evidence type="ECO:0000256" key="4">
    <source>
        <dbReference type="SAM" id="Phobius"/>
    </source>
</evidence>
<evidence type="ECO:0000259" key="5">
    <source>
        <dbReference type="PROSITE" id="PS50111"/>
    </source>
</evidence>
<feature type="coiled-coil region" evidence="3">
    <location>
        <begin position="355"/>
        <end position="382"/>
    </location>
</feature>
<dbReference type="Gene3D" id="1.10.287.950">
    <property type="entry name" value="Methyl-accepting chemotaxis protein"/>
    <property type="match status" value="1"/>
</dbReference>
<feature type="transmembrane region" description="Helical" evidence="4">
    <location>
        <begin position="189"/>
        <end position="218"/>
    </location>
</feature>
<evidence type="ECO:0000313" key="7">
    <source>
        <dbReference type="Proteomes" id="UP000002730"/>
    </source>
</evidence>
<dbReference type="SUPFAM" id="SSF111126">
    <property type="entry name" value="Ligand-binding domain in the NO signalling and Golgi transport"/>
    <property type="match status" value="1"/>
</dbReference>
<keyword evidence="4" id="KW-0812">Transmembrane</keyword>
<dbReference type="SMART" id="SM00283">
    <property type="entry name" value="MA"/>
    <property type="match status" value="1"/>
</dbReference>
<dbReference type="PROSITE" id="PS50111">
    <property type="entry name" value="CHEMOTAXIS_TRANSDUC_2"/>
    <property type="match status" value="1"/>
</dbReference>
<keyword evidence="3" id="KW-0175">Coiled coil</keyword>
<keyword evidence="4" id="KW-0472">Membrane</keyword>
<dbReference type="GO" id="GO:0020037">
    <property type="term" value="F:heme binding"/>
    <property type="evidence" value="ECO:0007669"/>
    <property type="project" value="InterPro"/>
</dbReference>
<dbReference type="STRING" id="573061.Clocel_2692"/>
<dbReference type="InterPro" id="IPR004089">
    <property type="entry name" value="MCPsignal_dom"/>
</dbReference>
<proteinExistence type="predicted"/>
<dbReference type="AlphaFoldDB" id="D9SRG3"/>
<keyword evidence="4" id="KW-1133">Transmembrane helix</keyword>
<dbReference type="Pfam" id="PF07700">
    <property type="entry name" value="HNOB"/>
    <property type="match status" value="1"/>
</dbReference>
<dbReference type="EMBL" id="CP002160">
    <property type="protein sequence ID" value="ADL52392.1"/>
    <property type="molecule type" value="Genomic_DNA"/>
</dbReference>
<dbReference type="Proteomes" id="UP000002730">
    <property type="component" value="Chromosome"/>
</dbReference>
<dbReference type="SUPFAM" id="SSF58104">
    <property type="entry name" value="Methyl-accepting chemotaxis protein (MCP) signaling domain"/>
    <property type="match status" value="1"/>
</dbReference>
<organism evidence="6 7">
    <name type="scientific">Clostridium cellulovorans (strain ATCC 35296 / DSM 3052 / OCM 3 / 743B)</name>
    <dbReference type="NCBI Taxonomy" id="573061"/>
    <lineage>
        <taxon>Bacteria</taxon>
        <taxon>Bacillati</taxon>
        <taxon>Bacillota</taxon>
        <taxon>Clostridia</taxon>
        <taxon>Eubacteriales</taxon>
        <taxon>Clostridiaceae</taxon>
        <taxon>Clostridium</taxon>
    </lineage>
</organism>
<evidence type="ECO:0000256" key="3">
    <source>
        <dbReference type="SAM" id="Coils"/>
    </source>
</evidence>
<dbReference type="PANTHER" id="PTHR32089">
    <property type="entry name" value="METHYL-ACCEPTING CHEMOTAXIS PROTEIN MCPB"/>
    <property type="match status" value="1"/>
</dbReference>
<dbReference type="GO" id="GO:0007165">
    <property type="term" value="P:signal transduction"/>
    <property type="evidence" value="ECO:0007669"/>
    <property type="project" value="UniProtKB-KW"/>
</dbReference>
<dbReference type="eggNOG" id="COG0840">
    <property type="taxonomic scope" value="Bacteria"/>
</dbReference>
<dbReference type="HOGENOM" id="CLU_000445_107_18_9"/>